<dbReference type="EMBL" id="JBANRG010000020">
    <property type="protein sequence ID" value="KAK7457016.1"/>
    <property type="molecule type" value="Genomic_DNA"/>
</dbReference>
<evidence type="ECO:0000256" key="6">
    <source>
        <dbReference type="ARBA" id="ARBA00022723"/>
    </source>
</evidence>
<evidence type="ECO:0000256" key="3">
    <source>
        <dbReference type="ARBA" id="ARBA00022603"/>
    </source>
</evidence>
<organism evidence="12 13">
    <name type="scientific">Marasmiellus scandens</name>
    <dbReference type="NCBI Taxonomy" id="2682957"/>
    <lineage>
        <taxon>Eukaryota</taxon>
        <taxon>Fungi</taxon>
        <taxon>Dikarya</taxon>
        <taxon>Basidiomycota</taxon>
        <taxon>Agaricomycotina</taxon>
        <taxon>Agaricomycetes</taxon>
        <taxon>Agaricomycetidae</taxon>
        <taxon>Agaricales</taxon>
        <taxon>Marasmiineae</taxon>
        <taxon>Omphalotaceae</taxon>
        <taxon>Marasmiellus</taxon>
    </lineage>
</organism>
<protein>
    <recommendedName>
        <fullName evidence="14">SET domain-containing protein</fullName>
    </recommendedName>
</protein>
<accession>A0ABR1JC60</accession>
<feature type="region of interest" description="Disordered" evidence="8">
    <location>
        <begin position="411"/>
        <end position="944"/>
    </location>
</feature>
<keyword evidence="4" id="KW-0808">Transferase</keyword>
<sequence>MALRSSIIPEIAHISEHGSDDEEAKEQETRKRRKPANNPLVSKRPRLDNGPPSAIAPSIRSGSNMQPTRPGVKQVARKSTGGRGRPVFRGPEPAGVTMRKSTGGLTPPLAHTSSGKGKEKAREENEDKGEASVSVGPRLKQTARKTTGFAPRIRAVSSGASSSASASGASTTTKRMKRTREERERRRSSMFSAASASASSEDVRNAQGQEAQPIEISSDEHTPPPSASMPSTRLKPKTESPSKPIPSSLRPRPESPHPNDKDSSDNEIQILGGRTATNAQKSKPKGPEIGDEVIVISDSDEENVTGIETSAKDSSSRATDASAFAPATLIAVSRNENDGKKKEDVIFISDDDGDEHTIPALSNNKDKGKAKTTVGNEEYLGIGDMDVDVDSMEIEQQGAAEDGQTIWELSPPWERKDSHRGLEEQQIEPTSSVLMPEPDTESRIEQAPVHEKDDQPQDVITRSRSVSFSRLSRSPSAVPSIAEAPMPRENSVEEGELVGDDTAVELEMETRTETEEGEIRSSQEQEQEQMEDDLASVSAALSQKDNQDVDGHQRALQEDKRQQRSLIASLPPSIKTAKKPVLGSFSGHLSSSPSSSPDPKESEKQSSQVFAATNEVGEKRRSKSFAPAPGTGTRPGSESRSETLNTNPSTPKTPATTPPPQPHLSTPTSPGSGSISPSSSPGSTPFKQRKRTARKSSGGRPPFSQAGTSAGTGEPLISKPKLTSGSRSTYRNSPLAWSFGESNIGDDLHADGTRDGTERPKPIGTASNAPLIPPRPSSSSAPDERSASGPAVQSSKFQSKSLSSGSAPPPRSSSAQHLQRQVHRTTSSSSGNSLADVYNALNSDSYSGEDDSYRRSSRHAKPSSRSNSGTRSGSKSRAGSGSRSSSNDNSNIQTLATDFDRNLHVSSEPELEQEPLSSSSFTPKPNSALAPKPKPTDRGTKAGLRRSLGILKGVLGMGSLLTTAPLREFVQSQSQETREGVEASMQGAQDEEKALNKDDMVVDQDQIETITERSSAEKREKTVSGPVAEPVHVSGSGVSGVLQEGKDTERNPSEMQMEVEETNNIFDGVFSTTGLPSHAAVAAAQNGDEQITGTTSPHSAPQVSANAAAPLSQQSRQYQEGEPGAAFTGRTGYFDDPLEYIDSPSPPAFPKAGPTATDVDMDTNIAIDADTDNGTSINKDTSTNKDRNQDEDAAEEDDISAELMYPESTSSHLESPVSPVGPPKMSEPVASSGATASRVEKGKELVVPSPQQLGPESLFHVPQVPITEDEIAGRQVRSRSSSEGEPSTTTLRRSRRTAASRESSSSVTPQLALTPKDTPPRSPTPPDLVPRTFGGLPVMTWQTHRQKLRNSVPEHYLSRDLPHTFQDHINSFSPLVRNHPQMAKVFEIMVAEINARDEPDAPPITLFNNVDDEPTPPWEFHYTNKMWLGENVPPPSFKNLQSCDCVGKCDPNSKTCKCLKRQQELTEEYQHGFLYESQSGLLKQAGLPIFECNSLCGCDEGCMNRVVQNGRKCEVVVGKTKEKGWGVFNGPKEIPKGTFIGVYAGELLADEEAEKRGAVYNVFGRTYLFDIDFYHIRQRVPEWSGSAYTVDAYHAGNFTRFLNHSCDPNAALTPVYIDEDNWEKPLLTIFARRNIPPHDEITFSYSGDPDNEDPAPSPKKSKTKGKTKLQNDAVYTECRCGSRNCKGTMFGGEDDEDE</sequence>
<feature type="compositionally biased region" description="Basic and acidic residues" evidence="8">
    <location>
        <begin position="413"/>
        <end position="423"/>
    </location>
</feature>
<dbReference type="PROSITE" id="PS50280">
    <property type="entry name" value="SET"/>
    <property type="match status" value="1"/>
</dbReference>
<keyword evidence="2" id="KW-0158">Chromosome</keyword>
<evidence type="ECO:0000256" key="2">
    <source>
        <dbReference type="ARBA" id="ARBA00022454"/>
    </source>
</evidence>
<evidence type="ECO:0000256" key="4">
    <source>
        <dbReference type="ARBA" id="ARBA00022679"/>
    </source>
</evidence>
<dbReference type="InterPro" id="IPR046341">
    <property type="entry name" value="SET_dom_sf"/>
</dbReference>
<feature type="compositionally biased region" description="Low complexity" evidence="8">
    <location>
        <begin position="462"/>
        <end position="476"/>
    </location>
</feature>
<evidence type="ECO:0000256" key="7">
    <source>
        <dbReference type="ARBA" id="ARBA00022833"/>
    </source>
</evidence>
<feature type="compositionally biased region" description="Low complexity" evidence="8">
    <location>
        <begin position="863"/>
        <end position="891"/>
    </location>
</feature>
<reference evidence="12 13" key="1">
    <citation type="submission" date="2024-01" db="EMBL/GenBank/DDBJ databases">
        <title>A draft genome for the cacao thread blight pathogen Marasmiellus scandens.</title>
        <authorList>
            <person name="Baruah I.K."/>
            <person name="Leung J."/>
            <person name="Bukari Y."/>
            <person name="Amoako-Attah I."/>
            <person name="Meinhardt L.W."/>
            <person name="Bailey B.A."/>
            <person name="Cohen S.P."/>
        </authorList>
    </citation>
    <scope>NUCLEOTIDE SEQUENCE [LARGE SCALE GENOMIC DNA]</scope>
    <source>
        <strain evidence="12 13">GH-19</strain>
    </source>
</reference>
<evidence type="ECO:0000259" key="10">
    <source>
        <dbReference type="PROSITE" id="PS50867"/>
    </source>
</evidence>
<feature type="compositionally biased region" description="Acidic residues" evidence="8">
    <location>
        <begin position="1191"/>
        <end position="1200"/>
    </location>
</feature>
<feature type="region of interest" description="Disordered" evidence="8">
    <location>
        <begin position="1641"/>
        <end position="1670"/>
    </location>
</feature>
<feature type="compositionally biased region" description="Basic and acidic residues" evidence="8">
    <location>
        <begin position="116"/>
        <end position="130"/>
    </location>
</feature>
<feature type="compositionally biased region" description="Basic and acidic residues" evidence="8">
    <location>
        <begin position="440"/>
        <end position="455"/>
    </location>
</feature>
<feature type="compositionally biased region" description="Basic and acidic residues" evidence="8">
    <location>
        <begin position="746"/>
        <end position="761"/>
    </location>
</feature>
<dbReference type="Pfam" id="PF05033">
    <property type="entry name" value="Pre-SET"/>
    <property type="match status" value="1"/>
</dbReference>
<feature type="compositionally biased region" description="Low complexity" evidence="8">
    <location>
        <begin position="646"/>
        <end position="655"/>
    </location>
</feature>
<keyword evidence="13" id="KW-1185">Reference proteome</keyword>
<feature type="compositionally biased region" description="Basic and acidic residues" evidence="8">
    <location>
        <begin position="251"/>
        <end position="264"/>
    </location>
</feature>
<keyword evidence="6" id="KW-0479">Metal-binding</keyword>
<evidence type="ECO:0000256" key="1">
    <source>
        <dbReference type="ARBA" id="ARBA00004286"/>
    </source>
</evidence>
<feature type="region of interest" description="Disordered" evidence="8">
    <location>
        <begin position="971"/>
        <end position="1054"/>
    </location>
</feature>
<feature type="compositionally biased region" description="Basic and acidic residues" evidence="8">
    <location>
        <begin position="545"/>
        <end position="562"/>
    </location>
</feature>
<feature type="compositionally biased region" description="Polar residues" evidence="8">
    <location>
        <begin position="721"/>
        <end position="732"/>
    </location>
</feature>
<dbReference type="InterPro" id="IPR007728">
    <property type="entry name" value="Pre-SET_dom"/>
</dbReference>
<feature type="compositionally biased region" description="Low complexity" evidence="8">
    <location>
        <begin position="584"/>
        <end position="597"/>
    </location>
</feature>
<feature type="compositionally biased region" description="Low complexity" evidence="8">
    <location>
        <begin position="793"/>
        <end position="806"/>
    </location>
</feature>
<evidence type="ECO:0000259" key="11">
    <source>
        <dbReference type="PROSITE" id="PS50868"/>
    </source>
</evidence>
<feature type="compositionally biased region" description="Acidic residues" evidence="8">
    <location>
        <begin position="492"/>
        <end position="507"/>
    </location>
</feature>
<dbReference type="PANTHER" id="PTHR46223:SF3">
    <property type="entry name" value="HISTONE-LYSINE N-METHYLTRANSFERASE SET-23"/>
    <property type="match status" value="1"/>
</dbReference>
<feature type="compositionally biased region" description="Low complexity" evidence="8">
    <location>
        <begin position="189"/>
        <end position="200"/>
    </location>
</feature>
<evidence type="ECO:0000256" key="8">
    <source>
        <dbReference type="SAM" id="MobiDB-lite"/>
    </source>
</evidence>
<name>A0ABR1JC60_9AGAR</name>
<feature type="region of interest" description="Disordered" evidence="8">
    <location>
        <begin position="1080"/>
        <end position="1334"/>
    </location>
</feature>
<gene>
    <name evidence="12" type="ORF">VKT23_010319</name>
</gene>
<evidence type="ECO:0008006" key="14">
    <source>
        <dbReference type="Google" id="ProtNLM"/>
    </source>
</evidence>
<feature type="compositionally biased region" description="Low complexity" evidence="8">
    <location>
        <begin position="665"/>
        <end position="685"/>
    </location>
</feature>
<evidence type="ECO:0000259" key="9">
    <source>
        <dbReference type="PROSITE" id="PS50280"/>
    </source>
</evidence>
<dbReference type="Pfam" id="PF00856">
    <property type="entry name" value="SET"/>
    <property type="match status" value="1"/>
</dbReference>
<feature type="domain" description="Pre-SET" evidence="10">
    <location>
        <begin position="1441"/>
        <end position="1510"/>
    </location>
</feature>
<dbReference type="SMART" id="SM00468">
    <property type="entry name" value="PreSET"/>
    <property type="match status" value="1"/>
</dbReference>
<feature type="compositionally biased region" description="Polar residues" evidence="8">
    <location>
        <begin position="634"/>
        <end position="645"/>
    </location>
</feature>
<feature type="compositionally biased region" description="Acidic residues" evidence="8">
    <location>
        <begin position="525"/>
        <end position="534"/>
    </location>
</feature>
<feature type="region of interest" description="Disordered" evidence="8">
    <location>
        <begin position="351"/>
        <end position="372"/>
    </location>
</feature>
<feature type="compositionally biased region" description="Basic and acidic residues" evidence="8">
    <location>
        <begin position="508"/>
        <end position="523"/>
    </location>
</feature>
<dbReference type="InterPro" id="IPR001214">
    <property type="entry name" value="SET_dom"/>
</dbReference>
<evidence type="ECO:0000313" key="13">
    <source>
        <dbReference type="Proteomes" id="UP001498398"/>
    </source>
</evidence>
<evidence type="ECO:0000256" key="5">
    <source>
        <dbReference type="ARBA" id="ARBA00022691"/>
    </source>
</evidence>
<dbReference type="PANTHER" id="PTHR46223">
    <property type="entry name" value="HISTONE-LYSINE N-METHYLTRANSFERASE SUV39H"/>
    <property type="match status" value="1"/>
</dbReference>
<dbReference type="InterPro" id="IPR003616">
    <property type="entry name" value="Post-SET_dom"/>
</dbReference>
<dbReference type="InterPro" id="IPR050973">
    <property type="entry name" value="H3K9_Histone-Lys_N-MTase"/>
</dbReference>
<feature type="compositionally biased region" description="Low complexity" evidence="8">
    <location>
        <begin position="157"/>
        <end position="173"/>
    </location>
</feature>
<evidence type="ECO:0000313" key="12">
    <source>
        <dbReference type="EMBL" id="KAK7457016.1"/>
    </source>
</evidence>
<proteinExistence type="predicted"/>
<keyword evidence="3" id="KW-0489">Methyltransferase</keyword>
<feature type="domain" description="SET" evidence="9">
    <location>
        <begin position="1513"/>
        <end position="1646"/>
    </location>
</feature>
<dbReference type="SUPFAM" id="SSF82199">
    <property type="entry name" value="SET domain"/>
    <property type="match status" value="1"/>
</dbReference>
<feature type="compositionally biased region" description="Polar residues" evidence="8">
    <location>
        <begin position="1172"/>
        <end position="1181"/>
    </location>
</feature>
<dbReference type="PROSITE" id="PS50867">
    <property type="entry name" value="PRE_SET"/>
    <property type="match status" value="1"/>
</dbReference>
<dbReference type="PROSITE" id="PS50868">
    <property type="entry name" value="POST_SET"/>
    <property type="match status" value="1"/>
</dbReference>
<keyword evidence="7" id="KW-0862">Zinc</keyword>
<feature type="compositionally biased region" description="Polar residues" evidence="8">
    <location>
        <begin position="815"/>
        <end position="833"/>
    </location>
</feature>
<feature type="compositionally biased region" description="Basic and acidic residues" evidence="8">
    <location>
        <begin position="1010"/>
        <end position="1022"/>
    </location>
</feature>
<keyword evidence="5" id="KW-0949">S-adenosyl-L-methionine</keyword>
<dbReference type="SMART" id="SM00317">
    <property type="entry name" value="SET"/>
    <property type="match status" value="1"/>
</dbReference>
<feature type="region of interest" description="Disordered" evidence="8">
    <location>
        <begin position="1"/>
        <end position="323"/>
    </location>
</feature>
<comment type="caution">
    <text evidence="12">The sequence shown here is derived from an EMBL/GenBank/DDBJ whole genome shotgun (WGS) entry which is preliminary data.</text>
</comment>
<dbReference type="Gene3D" id="2.170.270.10">
    <property type="entry name" value="SET domain"/>
    <property type="match status" value="1"/>
</dbReference>
<feature type="compositionally biased region" description="Polar residues" evidence="8">
    <location>
        <begin position="1087"/>
        <end position="1118"/>
    </location>
</feature>
<feature type="domain" description="Post-SET" evidence="11">
    <location>
        <begin position="1674"/>
        <end position="1690"/>
    </location>
</feature>
<comment type="subcellular location">
    <subcellularLocation>
        <location evidence="1">Chromosome</location>
    </subcellularLocation>
</comment>
<dbReference type="Proteomes" id="UP001498398">
    <property type="component" value="Unassembled WGS sequence"/>
</dbReference>
<feature type="compositionally biased region" description="Basic and acidic residues" evidence="8">
    <location>
        <begin position="990"/>
        <end position="1000"/>
    </location>
</feature>